<dbReference type="RefSeq" id="WP_208634974.1">
    <property type="nucleotide sequence ID" value="NZ_FXYX01000004.1"/>
</dbReference>
<evidence type="ECO:0000313" key="7">
    <source>
        <dbReference type="Proteomes" id="UP000234382"/>
    </source>
</evidence>
<dbReference type="Pfam" id="PF00005">
    <property type="entry name" value="ABC_tran"/>
    <property type="match status" value="1"/>
</dbReference>
<dbReference type="InterPro" id="IPR003593">
    <property type="entry name" value="AAA+_ATPase"/>
</dbReference>
<dbReference type="GO" id="GO:0005524">
    <property type="term" value="F:ATP binding"/>
    <property type="evidence" value="ECO:0007669"/>
    <property type="project" value="UniProtKB-KW"/>
</dbReference>
<dbReference type="Pfam" id="PF08402">
    <property type="entry name" value="TOBE_2"/>
    <property type="match status" value="1"/>
</dbReference>
<keyword evidence="6" id="KW-0378">Hydrolase</keyword>
<dbReference type="GO" id="GO:0015418">
    <property type="term" value="F:ABC-type quaternary ammonium compound transporting activity"/>
    <property type="evidence" value="ECO:0007669"/>
    <property type="project" value="UniProtKB-EC"/>
</dbReference>
<evidence type="ECO:0000313" key="6">
    <source>
        <dbReference type="EMBL" id="SMX74421.1"/>
    </source>
</evidence>
<organism evidence="6 7">
    <name type="scientific">Brevibacterium iodinum ATCC 49514</name>
    <dbReference type="NCBI Taxonomy" id="1255616"/>
    <lineage>
        <taxon>Bacteria</taxon>
        <taxon>Bacillati</taxon>
        <taxon>Actinomycetota</taxon>
        <taxon>Actinomycetes</taxon>
        <taxon>Micrococcales</taxon>
        <taxon>Brevibacteriaceae</taxon>
        <taxon>Brevibacterium</taxon>
    </lineage>
</organism>
<sequence length="342" mass="36533">MTATETVAAPEKTASPMLSLDAVARTFADGTGLNPVTIDVARGEFITVLGPSGCGKSTLLRCVAGLEIPTSGVMHLAGRKVFDAGSDGARAVNVPPARRSLSMVFQDLALWPHMTVAGNVEFPLTARGEKIPASERRRRVGEALEMVGISAKAGQRPHQLSGGQQQRVAIARAVVDRPDLLLMDEPLSALDAALRVQVRREITDLARELGLTVLYVTHDQEEALSMADRVLVLRDGKVAQFDRPAVVYENPADEFVADFVGTMDRLESGLAVRPEQVEVAGLATDPGHGTAPGTEATVESCSYVGGRYEMRCAVPGAPRPWLVHSRDEHAPGTRLLLRHPGA</sequence>
<dbReference type="PROSITE" id="PS50893">
    <property type="entry name" value="ABC_TRANSPORTER_2"/>
    <property type="match status" value="1"/>
</dbReference>
<dbReference type="SUPFAM" id="SSF52540">
    <property type="entry name" value="P-loop containing nucleoside triphosphate hydrolases"/>
    <property type="match status" value="1"/>
</dbReference>
<gene>
    <name evidence="6" type="ORF">BI49514_00926</name>
</gene>
<accession>A0A2H1IGZ8</accession>
<reference evidence="7" key="1">
    <citation type="submission" date="2017-03" db="EMBL/GenBank/DDBJ databases">
        <authorList>
            <person name="Monnet C."/>
        </authorList>
    </citation>
    <scope>NUCLEOTIDE SEQUENCE [LARGE SCALE GENOMIC DNA]</scope>
    <source>
        <strain evidence="7">ATCC 49514</strain>
    </source>
</reference>
<dbReference type="GO" id="GO:0016887">
    <property type="term" value="F:ATP hydrolysis activity"/>
    <property type="evidence" value="ECO:0007669"/>
    <property type="project" value="InterPro"/>
</dbReference>
<dbReference type="Gene3D" id="3.40.50.300">
    <property type="entry name" value="P-loop containing nucleotide triphosphate hydrolases"/>
    <property type="match status" value="1"/>
</dbReference>
<dbReference type="InterPro" id="IPR047641">
    <property type="entry name" value="ABC_transpr_MalK/UgpC-like"/>
</dbReference>
<dbReference type="PANTHER" id="PTHR43875:SF1">
    <property type="entry name" value="OSMOPROTECTIVE COMPOUNDS UPTAKE ATP-BINDING PROTEIN GGTA"/>
    <property type="match status" value="1"/>
</dbReference>
<dbReference type="EMBL" id="FXYX01000004">
    <property type="protein sequence ID" value="SMX74421.1"/>
    <property type="molecule type" value="Genomic_DNA"/>
</dbReference>
<keyword evidence="7" id="KW-1185">Reference proteome</keyword>
<evidence type="ECO:0000256" key="4">
    <source>
        <dbReference type="ARBA" id="ARBA00066388"/>
    </source>
</evidence>
<dbReference type="InterPro" id="IPR003439">
    <property type="entry name" value="ABC_transporter-like_ATP-bd"/>
</dbReference>
<evidence type="ECO:0000259" key="5">
    <source>
        <dbReference type="PROSITE" id="PS50893"/>
    </source>
</evidence>
<evidence type="ECO:0000256" key="2">
    <source>
        <dbReference type="ARBA" id="ARBA00022741"/>
    </source>
</evidence>
<dbReference type="AlphaFoldDB" id="A0A2H1IGZ8"/>
<evidence type="ECO:0000256" key="1">
    <source>
        <dbReference type="ARBA" id="ARBA00022448"/>
    </source>
</evidence>
<dbReference type="GO" id="GO:0055052">
    <property type="term" value="C:ATP-binding cassette (ABC) transporter complex, substrate-binding subunit-containing"/>
    <property type="evidence" value="ECO:0007669"/>
    <property type="project" value="TreeGrafter"/>
</dbReference>
<dbReference type="InterPro" id="IPR013611">
    <property type="entry name" value="Transp-assoc_OB_typ2"/>
</dbReference>
<keyword evidence="1" id="KW-0813">Transport</keyword>
<dbReference type="InterPro" id="IPR017871">
    <property type="entry name" value="ABC_transporter-like_CS"/>
</dbReference>
<evidence type="ECO:0000256" key="3">
    <source>
        <dbReference type="ARBA" id="ARBA00022840"/>
    </source>
</evidence>
<feature type="domain" description="ABC transporter" evidence="5">
    <location>
        <begin position="18"/>
        <end position="260"/>
    </location>
</feature>
<dbReference type="Proteomes" id="UP000234382">
    <property type="component" value="Unassembled WGS sequence"/>
</dbReference>
<name>A0A2H1IGZ8_9MICO</name>
<dbReference type="InterPro" id="IPR027417">
    <property type="entry name" value="P-loop_NTPase"/>
</dbReference>
<keyword evidence="2" id="KW-0547">Nucleotide-binding</keyword>
<dbReference type="PROSITE" id="PS00211">
    <property type="entry name" value="ABC_TRANSPORTER_1"/>
    <property type="match status" value="1"/>
</dbReference>
<dbReference type="FunFam" id="3.40.50.300:FF:000425">
    <property type="entry name" value="Probable ABC transporter, ATP-binding subunit"/>
    <property type="match status" value="1"/>
</dbReference>
<dbReference type="PANTHER" id="PTHR43875">
    <property type="entry name" value="MALTODEXTRIN IMPORT ATP-BINDING PROTEIN MSMX"/>
    <property type="match status" value="1"/>
</dbReference>
<proteinExistence type="predicted"/>
<dbReference type="SMART" id="SM00382">
    <property type="entry name" value="AAA"/>
    <property type="match status" value="1"/>
</dbReference>
<keyword evidence="3 6" id="KW-0067">ATP-binding</keyword>
<dbReference type="EC" id="7.6.2.9" evidence="4"/>
<protein>
    <recommendedName>
        <fullName evidence="4">ABC-type quaternary amine transporter</fullName>
        <ecNumber evidence="4">7.6.2.9</ecNumber>
    </recommendedName>
</protein>